<comment type="similarity">
    <text evidence="1">Belongs to the RutC family.</text>
</comment>
<dbReference type="Proteomes" id="UP000324159">
    <property type="component" value="Unassembled WGS sequence"/>
</dbReference>
<dbReference type="InterPro" id="IPR006175">
    <property type="entry name" value="YjgF/YER057c/UK114"/>
</dbReference>
<evidence type="ECO:0000256" key="1">
    <source>
        <dbReference type="ARBA" id="ARBA00010552"/>
    </source>
</evidence>
<dbReference type="FunFam" id="3.30.1330.40:FF:000001">
    <property type="entry name" value="L-PSP family endoribonuclease"/>
    <property type="match status" value="1"/>
</dbReference>
<dbReference type="SUPFAM" id="SSF55298">
    <property type="entry name" value="YjgF-like"/>
    <property type="match status" value="1"/>
</dbReference>
<accession>A0A5D3WNC7</accession>
<dbReference type="CDD" id="cd00448">
    <property type="entry name" value="YjgF_YER057c_UK114_family"/>
    <property type="match status" value="1"/>
</dbReference>
<evidence type="ECO:0000313" key="3">
    <source>
        <dbReference type="Proteomes" id="UP000324159"/>
    </source>
</evidence>
<dbReference type="PANTHER" id="PTHR11803:SF39">
    <property type="entry name" value="2-IMINOBUTANOATE_2-IMINOPROPANOATE DEAMINASE"/>
    <property type="match status" value="1"/>
</dbReference>
<dbReference type="InterPro" id="IPR006056">
    <property type="entry name" value="RidA"/>
</dbReference>
<dbReference type="InterPro" id="IPR019897">
    <property type="entry name" value="RidA_CS"/>
</dbReference>
<name>A0A5D3WNC7_9BACT</name>
<dbReference type="OrthoDB" id="9808943at2"/>
<dbReference type="EMBL" id="VNIB01000001">
    <property type="protein sequence ID" value="TYP00082.1"/>
    <property type="molecule type" value="Genomic_DNA"/>
</dbReference>
<reference evidence="2 3" key="1">
    <citation type="submission" date="2019-07" db="EMBL/GenBank/DDBJ databases">
        <title>Genomic Encyclopedia of Type Strains, Phase IV (KMG-IV): sequencing the most valuable type-strain genomes for metagenomic binning, comparative biology and taxonomic classification.</title>
        <authorList>
            <person name="Goeker M."/>
        </authorList>
    </citation>
    <scope>NUCLEOTIDE SEQUENCE [LARGE SCALE GENOMIC DNA]</scope>
    <source>
        <strain evidence="2 3">SS015</strain>
    </source>
</reference>
<dbReference type="GO" id="GO:0005829">
    <property type="term" value="C:cytosol"/>
    <property type="evidence" value="ECO:0007669"/>
    <property type="project" value="TreeGrafter"/>
</dbReference>
<dbReference type="RefSeq" id="WP_148894273.1">
    <property type="nucleotide sequence ID" value="NZ_VNIB01000001.1"/>
</dbReference>
<dbReference type="GO" id="GO:0019239">
    <property type="term" value="F:deaminase activity"/>
    <property type="evidence" value="ECO:0007669"/>
    <property type="project" value="TreeGrafter"/>
</dbReference>
<dbReference type="AlphaFoldDB" id="A0A5D3WNC7"/>
<dbReference type="PANTHER" id="PTHR11803">
    <property type="entry name" value="2-IMINOBUTANOATE/2-IMINOPROPANOATE DEAMINASE RIDA"/>
    <property type="match status" value="1"/>
</dbReference>
<organism evidence="2 3">
    <name type="scientific">Geothermobacter ehrlichii</name>
    <dbReference type="NCBI Taxonomy" id="213224"/>
    <lineage>
        <taxon>Bacteria</taxon>
        <taxon>Pseudomonadati</taxon>
        <taxon>Thermodesulfobacteriota</taxon>
        <taxon>Desulfuromonadia</taxon>
        <taxon>Desulfuromonadales</taxon>
        <taxon>Geothermobacteraceae</taxon>
        <taxon>Geothermobacter</taxon>
    </lineage>
</organism>
<evidence type="ECO:0000313" key="2">
    <source>
        <dbReference type="EMBL" id="TYP00082.1"/>
    </source>
</evidence>
<sequence length="129" mass="13948">MGKEIFSTASAPAAIGPYSQAVRVGDLLFCSGQIPLVPETGEVVGEDLEAQAEQVMKNMGAVLAAAGLDYRHVVKTTIYMTDLSRFAEVNAIYGRYFPQQPPARATVEVSRLPKDVQIEIEWVASFQAG</sequence>
<protein>
    <submittedName>
        <fullName evidence="2">2-iminobutanoate/2-iminopropanoate deaminase</fullName>
    </submittedName>
</protein>
<gene>
    <name evidence="2" type="ORF">EDC39_101242</name>
</gene>
<comment type="caution">
    <text evidence="2">The sequence shown here is derived from an EMBL/GenBank/DDBJ whole genome shotgun (WGS) entry which is preliminary data.</text>
</comment>
<dbReference type="PROSITE" id="PS01094">
    <property type="entry name" value="UPF0076"/>
    <property type="match status" value="1"/>
</dbReference>
<keyword evidence="3" id="KW-1185">Reference proteome</keyword>
<dbReference type="Gene3D" id="3.30.1330.40">
    <property type="entry name" value="RutC-like"/>
    <property type="match status" value="1"/>
</dbReference>
<proteinExistence type="inferred from homology"/>
<dbReference type="Pfam" id="PF01042">
    <property type="entry name" value="Ribonuc_L-PSP"/>
    <property type="match status" value="1"/>
</dbReference>
<dbReference type="InterPro" id="IPR035959">
    <property type="entry name" value="RutC-like_sf"/>
</dbReference>
<dbReference type="NCBIfam" id="TIGR00004">
    <property type="entry name" value="Rid family detoxifying hydrolase"/>
    <property type="match status" value="1"/>
</dbReference>